<gene>
    <name evidence="2" type="ORF">GO621_10275</name>
</gene>
<evidence type="ECO:0000259" key="1">
    <source>
        <dbReference type="Pfam" id="PF18480"/>
    </source>
</evidence>
<evidence type="ECO:0000313" key="2">
    <source>
        <dbReference type="EMBL" id="MVN21921.1"/>
    </source>
</evidence>
<organism evidence="2 3">
    <name type="scientific">Mucilaginibacter arboris</name>
    <dbReference type="NCBI Taxonomy" id="2682090"/>
    <lineage>
        <taxon>Bacteria</taxon>
        <taxon>Pseudomonadati</taxon>
        <taxon>Bacteroidota</taxon>
        <taxon>Sphingobacteriia</taxon>
        <taxon>Sphingobacteriales</taxon>
        <taxon>Sphingobacteriaceae</taxon>
        <taxon>Mucilaginibacter</taxon>
    </lineage>
</organism>
<feature type="domain" description="DUF5615" evidence="1">
    <location>
        <begin position="1"/>
        <end position="102"/>
    </location>
</feature>
<proteinExistence type="predicted"/>
<dbReference type="Pfam" id="PF18480">
    <property type="entry name" value="DUF5615"/>
    <property type="match status" value="1"/>
</dbReference>
<dbReference type="Proteomes" id="UP000462014">
    <property type="component" value="Unassembled WGS sequence"/>
</dbReference>
<protein>
    <recommendedName>
        <fullName evidence="1">DUF5615 domain-containing protein</fullName>
    </recommendedName>
</protein>
<comment type="caution">
    <text evidence="2">The sequence shown here is derived from an EMBL/GenBank/DDBJ whole genome shotgun (WGS) entry which is preliminary data.</text>
</comment>
<dbReference type="AlphaFoldDB" id="A0A7K1SX64"/>
<sequence length="107" mass="12619">MKILLDECVTKHLKPHLNEYEIFTVREMQWSGIKNGKLMSLCVENNFDILLTIDKNLQYQQNLDKYPLTIVVLNSFTSKAEELITFLPSFRRQVAGFQKHKAYLINR</sequence>
<dbReference type="EMBL" id="WPIK01000008">
    <property type="protein sequence ID" value="MVN21921.1"/>
    <property type="molecule type" value="Genomic_DNA"/>
</dbReference>
<reference evidence="2 3" key="1">
    <citation type="submission" date="2019-12" db="EMBL/GenBank/DDBJ databases">
        <title>Mucilaginibacter sp. HMF7410 genome sequencing and assembly.</title>
        <authorList>
            <person name="Kang H."/>
            <person name="Cha I."/>
            <person name="Kim H."/>
            <person name="Joh K."/>
        </authorList>
    </citation>
    <scope>NUCLEOTIDE SEQUENCE [LARGE SCALE GENOMIC DNA]</scope>
    <source>
        <strain evidence="2 3">HMF7410</strain>
    </source>
</reference>
<accession>A0A7K1SX64</accession>
<name>A0A7K1SX64_9SPHI</name>
<dbReference type="InterPro" id="IPR041049">
    <property type="entry name" value="DUF5615"/>
</dbReference>
<evidence type="ECO:0000313" key="3">
    <source>
        <dbReference type="Proteomes" id="UP000462014"/>
    </source>
</evidence>
<keyword evidence="3" id="KW-1185">Reference proteome</keyword>
<dbReference type="RefSeq" id="WP_157566689.1">
    <property type="nucleotide sequence ID" value="NZ_WPIK01000008.1"/>
</dbReference>